<dbReference type="AlphaFoldDB" id="A0A8S1M693"/>
<dbReference type="PANTHER" id="PTHR21580:SF60">
    <property type="entry name" value="SPERM-TAIL PG-RICH REPEAT-CONTAINING PROTEIN 2"/>
    <property type="match status" value="1"/>
</dbReference>
<evidence type="ECO:0000256" key="1">
    <source>
        <dbReference type="SAM" id="MobiDB-lite"/>
    </source>
</evidence>
<accession>A0A8S1M693</accession>
<proteinExistence type="predicted"/>
<dbReference type="EMBL" id="CAJJDN010000027">
    <property type="protein sequence ID" value="CAD8070744.1"/>
    <property type="molecule type" value="Genomic_DNA"/>
</dbReference>
<dbReference type="InterPro" id="IPR051291">
    <property type="entry name" value="CIMAP"/>
</dbReference>
<protein>
    <recommendedName>
        <fullName evidence="4">Sperm-tail PG-rich repeat protein</fullName>
    </recommendedName>
</protein>
<dbReference type="Proteomes" id="UP000692954">
    <property type="component" value="Unassembled WGS sequence"/>
</dbReference>
<comment type="caution">
    <text evidence="2">The sequence shown here is derived from an EMBL/GenBank/DDBJ whole genome shotgun (WGS) entry which is preliminary data.</text>
</comment>
<name>A0A8S1M693_9CILI</name>
<feature type="region of interest" description="Disordered" evidence="1">
    <location>
        <begin position="542"/>
        <end position="569"/>
    </location>
</feature>
<evidence type="ECO:0000313" key="3">
    <source>
        <dbReference type="Proteomes" id="UP000692954"/>
    </source>
</evidence>
<feature type="region of interest" description="Disordered" evidence="1">
    <location>
        <begin position="460"/>
        <end position="489"/>
    </location>
</feature>
<dbReference type="OrthoDB" id="406368at2759"/>
<keyword evidence="3" id="KW-1185">Reference proteome</keyword>
<dbReference type="Pfam" id="PF07004">
    <property type="entry name" value="SHIPPO-rpt"/>
    <property type="match status" value="8"/>
</dbReference>
<reference evidence="2" key="1">
    <citation type="submission" date="2021-01" db="EMBL/GenBank/DDBJ databases">
        <authorList>
            <consortium name="Genoscope - CEA"/>
            <person name="William W."/>
        </authorList>
    </citation>
    <scope>NUCLEOTIDE SEQUENCE</scope>
</reference>
<evidence type="ECO:0000313" key="2">
    <source>
        <dbReference type="EMBL" id="CAD8070744.1"/>
    </source>
</evidence>
<sequence>MKVQLLVEKNTGVKKNQFLVKMLEQQIEKEKTKKKKEEEVNFYILQYYNQNSKMAFVYQAERDINNASGALPPNVGPGSYIEHRKYEARAHAAPFNTQVARSKPLKKSNSPGPGSYNVEFVTEGQRVVLQSAQSEVKIVEQQKQQSVFMSQTKRFQEVKQMETPGPGAYDSTQQKKILQQQYTSQNYIDHLMKLNKYQSIPSIPTASQVYGYTDKGAHDLELNKSPVPTFTGLKQDTVGPGQYQLRDTFDNNKNKGPSWHKSRVPKLAPPSRELIVGPGAYDHENSIIPLYKLNPSGNFLSKSQRMFDQQKGQKTREFMRAQFENQKKKLMQNPVFADIEEDDVEFYDNATPGPGYYLGNQTTFSTASTFSQSMPKAQSGFGSKQKRFNEQQRQIQMGPGDYRIETNLLKNNMAMKNIPFQSSNTRFESRALEKKPGPQTYNPKITLEDKLIKKLERAPVGKFGSNQPRFDDPENEQPGPGTYEPNFQDPAKSAACVFKSQTKRSIMGGKDNMPAPGAYDVKNYTIENTTKVEKEEDKDLIINKPGFGSSLPRFQEKPKKSIDEEDEEEEIQLKHNASDLFQKKKKEHPPFNCQEKRFQYEQKTNIPPGPGEYFDQKQNPWDKKTFNILFSEI</sequence>
<gene>
    <name evidence="2" type="ORF">PSON_ATCC_30995.1.T0270149</name>
</gene>
<organism evidence="2 3">
    <name type="scientific">Paramecium sonneborni</name>
    <dbReference type="NCBI Taxonomy" id="65129"/>
    <lineage>
        <taxon>Eukaryota</taxon>
        <taxon>Sar</taxon>
        <taxon>Alveolata</taxon>
        <taxon>Ciliophora</taxon>
        <taxon>Intramacronucleata</taxon>
        <taxon>Oligohymenophorea</taxon>
        <taxon>Peniculida</taxon>
        <taxon>Parameciidae</taxon>
        <taxon>Paramecium</taxon>
    </lineage>
</organism>
<evidence type="ECO:0008006" key="4">
    <source>
        <dbReference type="Google" id="ProtNLM"/>
    </source>
</evidence>
<dbReference type="PANTHER" id="PTHR21580">
    <property type="entry name" value="SHIPPO-1-RELATED"/>
    <property type="match status" value="1"/>
</dbReference>
<dbReference type="InterPro" id="IPR010736">
    <property type="entry name" value="SHIPPO-rpt"/>
</dbReference>